<dbReference type="InterPro" id="IPR003593">
    <property type="entry name" value="AAA+_ATPase"/>
</dbReference>
<comment type="caution">
    <text evidence="11">The sequence shown here is derived from an EMBL/GenBank/DDBJ whole genome shotgun (WGS) entry which is preliminary data.</text>
</comment>
<keyword evidence="5 8" id="KW-1133">Transmembrane helix</keyword>
<reference evidence="11 12" key="1">
    <citation type="submission" date="2024-07" db="EMBL/GenBank/DDBJ databases">
        <authorList>
            <person name="Lee S."/>
            <person name="Kang M."/>
        </authorList>
    </citation>
    <scope>NUCLEOTIDE SEQUENCE [LARGE SCALE GENOMIC DNA]</scope>
    <source>
        <strain evidence="11 12">DS6</strain>
    </source>
</reference>
<dbReference type="PROSITE" id="PS50893">
    <property type="entry name" value="ABC_TRANSPORTER_2"/>
    <property type="match status" value="1"/>
</dbReference>
<dbReference type="InterPro" id="IPR017871">
    <property type="entry name" value="ABC_transporter-like_CS"/>
</dbReference>
<feature type="compositionally biased region" description="Basic and acidic residues" evidence="7">
    <location>
        <begin position="22"/>
        <end position="39"/>
    </location>
</feature>
<feature type="transmembrane region" description="Helical" evidence="8">
    <location>
        <begin position="96"/>
        <end position="121"/>
    </location>
</feature>
<feature type="transmembrane region" description="Helical" evidence="8">
    <location>
        <begin position="56"/>
        <end position="76"/>
    </location>
</feature>
<keyword evidence="12" id="KW-1185">Reference proteome</keyword>
<dbReference type="InterPro" id="IPR011527">
    <property type="entry name" value="ABC1_TM_dom"/>
</dbReference>
<dbReference type="Pfam" id="PF00005">
    <property type="entry name" value="ABC_tran"/>
    <property type="match status" value="1"/>
</dbReference>
<evidence type="ECO:0000256" key="2">
    <source>
        <dbReference type="ARBA" id="ARBA00022692"/>
    </source>
</evidence>
<gene>
    <name evidence="11" type="ORF">AB3X52_18200</name>
</gene>
<dbReference type="Gene3D" id="3.40.50.300">
    <property type="entry name" value="P-loop containing nucleotide triphosphate hydrolases"/>
    <property type="match status" value="1"/>
</dbReference>
<comment type="subcellular location">
    <subcellularLocation>
        <location evidence="1">Cell membrane</location>
        <topology evidence="1">Multi-pass membrane protein</topology>
    </subcellularLocation>
</comment>
<evidence type="ECO:0000313" key="12">
    <source>
        <dbReference type="Proteomes" id="UP001556631"/>
    </source>
</evidence>
<feature type="transmembrane region" description="Helical" evidence="8">
    <location>
        <begin position="200"/>
        <end position="219"/>
    </location>
</feature>
<dbReference type="GO" id="GO:0005524">
    <property type="term" value="F:ATP binding"/>
    <property type="evidence" value="ECO:0007669"/>
    <property type="project" value="UniProtKB-KW"/>
</dbReference>
<dbReference type="EMBL" id="JBFPJR010000048">
    <property type="protein sequence ID" value="MEX0429553.1"/>
    <property type="molecule type" value="Genomic_DNA"/>
</dbReference>
<evidence type="ECO:0000256" key="3">
    <source>
        <dbReference type="ARBA" id="ARBA00022741"/>
    </source>
</evidence>
<proteinExistence type="predicted"/>
<sequence>MSDSHTFRPQGGGRRAQIEATGGRDGRDPRNQKADKRQLADAPVSLRRIARLFSPYRGRLLVVVGLIVASSVIGLAQPFLVRHVIDTALPERDSRLLLLCVAGMVAVAVASAAISVAQTLLSTTIGQRVMHRLRTDLFTHLQRQSVGFFTRTRGGEVQSRMVNDIGSMQSVVTTTATSIAANVTVVIGTVVAMFALNWRLALISLVVLPPAVITTRKVARMRYAVTNARQAKLADLHVQVEEGLSVSGILLTKTLGAAPALARRFEGTSEELIGLEVRSQLAGRWRMATMQVVFAAVPAALYLAAGFPVTSGSLTIGTLVAFVSLQGSLFRPLMGLLNVGVDVTSSLALFSRIFEYLDLPVEIDDPVAPHHLVDVRGEVGFDSVSFSYDGDHPVLEDVSLRVPAGGSLALVGATGSGKSTLAGLVARLHDPTHGRVLLDGTDLRDLTLTDVADAVGVVTQETYLLHATVRENLRHARPDATDAEIVAAAKAARIHDLVQSLPDGYDTVVGSRGYRFSGGEKQRLAIARTLLRDPKVLVLDEATSALDNTTEREVQAALDELAVGRTTITIAHRLSTVRDADQIAVLDHGRVVETGTHEELLLAGGAYADLVRGGLERSAAA</sequence>
<dbReference type="SUPFAM" id="SSF52540">
    <property type="entry name" value="P-loop containing nucleoside triphosphate hydrolases"/>
    <property type="match status" value="1"/>
</dbReference>
<feature type="domain" description="ABC transmembrane type-1" evidence="10">
    <location>
        <begin position="61"/>
        <end position="345"/>
    </location>
</feature>
<keyword evidence="3" id="KW-0547">Nucleotide-binding</keyword>
<keyword evidence="4 11" id="KW-0067">ATP-binding</keyword>
<organism evidence="11 12">
    <name type="scientific">Nocardioides eburneus</name>
    <dbReference type="NCBI Taxonomy" id="3231482"/>
    <lineage>
        <taxon>Bacteria</taxon>
        <taxon>Bacillati</taxon>
        <taxon>Actinomycetota</taxon>
        <taxon>Actinomycetes</taxon>
        <taxon>Propionibacteriales</taxon>
        <taxon>Nocardioidaceae</taxon>
        <taxon>Nocardioides</taxon>
    </lineage>
</organism>
<keyword evidence="2 8" id="KW-0812">Transmembrane</keyword>
<evidence type="ECO:0000256" key="5">
    <source>
        <dbReference type="ARBA" id="ARBA00022989"/>
    </source>
</evidence>
<dbReference type="SMART" id="SM00382">
    <property type="entry name" value="AAA"/>
    <property type="match status" value="1"/>
</dbReference>
<name>A0ABV3T325_9ACTN</name>
<feature type="transmembrane region" description="Helical" evidence="8">
    <location>
        <begin position="288"/>
        <end position="309"/>
    </location>
</feature>
<evidence type="ECO:0000259" key="10">
    <source>
        <dbReference type="PROSITE" id="PS50929"/>
    </source>
</evidence>
<dbReference type="Pfam" id="PF00664">
    <property type="entry name" value="ABC_membrane"/>
    <property type="match status" value="1"/>
</dbReference>
<feature type="region of interest" description="Disordered" evidence="7">
    <location>
        <begin position="1"/>
        <end position="39"/>
    </location>
</feature>
<evidence type="ECO:0000256" key="8">
    <source>
        <dbReference type="SAM" id="Phobius"/>
    </source>
</evidence>
<evidence type="ECO:0000259" key="9">
    <source>
        <dbReference type="PROSITE" id="PS50893"/>
    </source>
</evidence>
<dbReference type="InterPro" id="IPR027417">
    <property type="entry name" value="P-loop_NTPase"/>
</dbReference>
<dbReference type="CDD" id="cd18550">
    <property type="entry name" value="ABC_6TM_exporter_like"/>
    <property type="match status" value="1"/>
</dbReference>
<evidence type="ECO:0000256" key="1">
    <source>
        <dbReference type="ARBA" id="ARBA00004651"/>
    </source>
</evidence>
<feature type="transmembrane region" description="Helical" evidence="8">
    <location>
        <begin position="170"/>
        <end position="194"/>
    </location>
</feature>
<keyword evidence="6 8" id="KW-0472">Membrane</keyword>
<evidence type="ECO:0000256" key="7">
    <source>
        <dbReference type="SAM" id="MobiDB-lite"/>
    </source>
</evidence>
<evidence type="ECO:0000256" key="6">
    <source>
        <dbReference type="ARBA" id="ARBA00023136"/>
    </source>
</evidence>
<feature type="domain" description="ABC transporter" evidence="9">
    <location>
        <begin position="379"/>
        <end position="613"/>
    </location>
</feature>
<dbReference type="PROSITE" id="PS00211">
    <property type="entry name" value="ABC_TRANSPORTER_1"/>
    <property type="match status" value="1"/>
</dbReference>
<dbReference type="PROSITE" id="PS50929">
    <property type="entry name" value="ABC_TM1F"/>
    <property type="match status" value="1"/>
</dbReference>
<dbReference type="PANTHER" id="PTHR43394:SF1">
    <property type="entry name" value="ATP-BINDING CASSETTE SUB-FAMILY B MEMBER 10, MITOCHONDRIAL"/>
    <property type="match status" value="1"/>
</dbReference>
<protein>
    <submittedName>
        <fullName evidence="11">ABC transporter ATP-binding protein</fullName>
    </submittedName>
</protein>
<dbReference type="InterPro" id="IPR003439">
    <property type="entry name" value="ABC_transporter-like_ATP-bd"/>
</dbReference>
<dbReference type="RefSeq" id="WP_367995519.1">
    <property type="nucleotide sequence ID" value="NZ_JBFPJR010000048.1"/>
</dbReference>
<evidence type="ECO:0000313" key="11">
    <source>
        <dbReference type="EMBL" id="MEX0429553.1"/>
    </source>
</evidence>
<accession>A0ABV3T325</accession>
<dbReference type="PANTHER" id="PTHR43394">
    <property type="entry name" value="ATP-DEPENDENT PERMEASE MDL1, MITOCHONDRIAL"/>
    <property type="match status" value="1"/>
</dbReference>
<dbReference type="Proteomes" id="UP001556631">
    <property type="component" value="Unassembled WGS sequence"/>
</dbReference>
<evidence type="ECO:0000256" key="4">
    <source>
        <dbReference type="ARBA" id="ARBA00022840"/>
    </source>
</evidence>
<dbReference type="Gene3D" id="1.20.1560.10">
    <property type="entry name" value="ABC transporter type 1, transmembrane domain"/>
    <property type="match status" value="1"/>
</dbReference>
<dbReference type="InterPro" id="IPR036640">
    <property type="entry name" value="ABC1_TM_sf"/>
</dbReference>
<dbReference type="SUPFAM" id="SSF90123">
    <property type="entry name" value="ABC transporter transmembrane region"/>
    <property type="match status" value="1"/>
</dbReference>
<dbReference type="InterPro" id="IPR039421">
    <property type="entry name" value="Type_1_exporter"/>
</dbReference>